<dbReference type="PANTHER" id="PTHR11451">
    <property type="entry name" value="THREONINE-TRNA LIGASE"/>
    <property type="match status" value="1"/>
</dbReference>
<evidence type="ECO:0000256" key="11">
    <source>
        <dbReference type="ARBA" id="ARBA00022917"/>
    </source>
</evidence>
<dbReference type="GO" id="GO:0005737">
    <property type="term" value="C:cytoplasm"/>
    <property type="evidence" value="ECO:0007669"/>
    <property type="project" value="UniProtKB-SubCell"/>
</dbReference>
<evidence type="ECO:0000256" key="14">
    <source>
        <dbReference type="HAMAP-Rule" id="MF_00184"/>
    </source>
</evidence>
<dbReference type="GO" id="GO:0005524">
    <property type="term" value="F:ATP binding"/>
    <property type="evidence" value="ECO:0007669"/>
    <property type="project" value="UniProtKB-UniRule"/>
</dbReference>
<dbReference type="CDD" id="cd00860">
    <property type="entry name" value="ThrRS_anticodon"/>
    <property type="match status" value="1"/>
</dbReference>
<dbReference type="InterPro" id="IPR006195">
    <property type="entry name" value="aa-tRNA-synth_II"/>
</dbReference>
<dbReference type="InterPro" id="IPR047246">
    <property type="entry name" value="ThrRS_anticodon"/>
</dbReference>
<feature type="domain" description="TGS" evidence="16">
    <location>
        <begin position="1"/>
        <end position="58"/>
    </location>
</feature>
<organism evidence="17 18">
    <name type="scientific">Branchiibius hedensis</name>
    <dbReference type="NCBI Taxonomy" id="672460"/>
    <lineage>
        <taxon>Bacteria</taxon>
        <taxon>Bacillati</taxon>
        <taxon>Actinomycetota</taxon>
        <taxon>Actinomycetes</taxon>
        <taxon>Micrococcales</taxon>
        <taxon>Dermacoccaceae</taxon>
        <taxon>Branchiibius</taxon>
    </lineage>
</organism>
<evidence type="ECO:0000256" key="12">
    <source>
        <dbReference type="ARBA" id="ARBA00023146"/>
    </source>
</evidence>
<dbReference type="PANTHER" id="PTHR11451:SF44">
    <property type="entry name" value="THREONINE--TRNA LIGASE, CHLOROPLASTIC_MITOCHONDRIAL 2"/>
    <property type="match status" value="1"/>
</dbReference>
<dbReference type="InterPro" id="IPR002320">
    <property type="entry name" value="Thr-tRNA-ligase_IIa"/>
</dbReference>
<keyword evidence="3 14" id="KW-0963">Cytoplasm</keyword>
<evidence type="ECO:0000256" key="1">
    <source>
        <dbReference type="ARBA" id="ARBA00004496"/>
    </source>
</evidence>
<dbReference type="InterPro" id="IPR036621">
    <property type="entry name" value="Anticodon-bd_dom_sf"/>
</dbReference>
<dbReference type="Proteomes" id="UP000250028">
    <property type="component" value="Unassembled WGS sequence"/>
</dbReference>
<name>A0A2Y8ZQT5_9MICO</name>
<dbReference type="Pfam" id="PF00587">
    <property type="entry name" value="tRNA-synt_2b"/>
    <property type="match status" value="1"/>
</dbReference>
<dbReference type="PROSITE" id="PS51880">
    <property type="entry name" value="TGS"/>
    <property type="match status" value="1"/>
</dbReference>
<dbReference type="Pfam" id="PF07973">
    <property type="entry name" value="tRNA_SAD"/>
    <property type="match status" value="1"/>
</dbReference>
<keyword evidence="11 14" id="KW-0648">Protein biosynthesis</keyword>
<dbReference type="HAMAP" id="MF_00184">
    <property type="entry name" value="Thr_tRNA_synth"/>
    <property type="match status" value="1"/>
</dbReference>
<comment type="caution">
    <text evidence="14">Lacks conserved residue(s) required for the propagation of feature annotation.</text>
</comment>
<evidence type="ECO:0000256" key="8">
    <source>
        <dbReference type="ARBA" id="ARBA00022833"/>
    </source>
</evidence>
<gene>
    <name evidence="14" type="primary">thrS</name>
    <name evidence="17" type="ORF">SAMN04489750_1071</name>
</gene>
<dbReference type="CDD" id="cd01667">
    <property type="entry name" value="TGS_ThrRS"/>
    <property type="match status" value="1"/>
</dbReference>
<evidence type="ECO:0000256" key="2">
    <source>
        <dbReference type="ARBA" id="ARBA00008226"/>
    </source>
</evidence>
<dbReference type="EC" id="6.1.1.3" evidence="14"/>
<dbReference type="RefSeq" id="WP_109684427.1">
    <property type="nucleotide sequence ID" value="NZ_QGDN01000001.1"/>
</dbReference>
<dbReference type="InterPro" id="IPR033728">
    <property type="entry name" value="ThrRS_core"/>
</dbReference>
<dbReference type="InterPro" id="IPR045864">
    <property type="entry name" value="aa-tRNA-synth_II/BPL/LPL"/>
</dbReference>
<keyword evidence="18" id="KW-1185">Reference proteome</keyword>
<dbReference type="GO" id="GO:0004829">
    <property type="term" value="F:threonine-tRNA ligase activity"/>
    <property type="evidence" value="ECO:0007669"/>
    <property type="project" value="UniProtKB-UniRule"/>
</dbReference>
<dbReference type="OrthoDB" id="9802304at2"/>
<dbReference type="Gene3D" id="3.30.930.10">
    <property type="entry name" value="Bira Bifunctional Protein, Domain 2"/>
    <property type="match status" value="1"/>
</dbReference>
<protein>
    <recommendedName>
        <fullName evidence="14">Threonine--tRNA ligase</fullName>
        <ecNumber evidence="14">6.1.1.3</ecNumber>
    </recommendedName>
    <alternativeName>
        <fullName evidence="14">Threonyl-tRNA synthetase</fullName>
        <shortName evidence="14">ThrRS</shortName>
    </alternativeName>
</protein>
<dbReference type="PROSITE" id="PS50862">
    <property type="entry name" value="AA_TRNA_LIGASE_II"/>
    <property type="match status" value="1"/>
</dbReference>
<dbReference type="InterPro" id="IPR012947">
    <property type="entry name" value="tRNA_SAD"/>
</dbReference>
<dbReference type="AlphaFoldDB" id="A0A2Y8ZQT5"/>
<accession>A0A2Y8ZQT5</accession>
<dbReference type="Gene3D" id="3.30.980.10">
    <property type="entry name" value="Threonyl-trna Synthetase, Chain A, domain 2"/>
    <property type="match status" value="1"/>
</dbReference>
<evidence type="ECO:0000256" key="4">
    <source>
        <dbReference type="ARBA" id="ARBA00022555"/>
    </source>
</evidence>
<comment type="subunit">
    <text evidence="14">Homodimer.</text>
</comment>
<comment type="subcellular location">
    <subcellularLocation>
        <location evidence="1 14">Cytoplasm</location>
    </subcellularLocation>
</comment>
<evidence type="ECO:0000256" key="10">
    <source>
        <dbReference type="ARBA" id="ARBA00022884"/>
    </source>
</evidence>
<dbReference type="SUPFAM" id="SSF55681">
    <property type="entry name" value="Class II aaRS and biotin synthetases"/>
    <property type="match status" value="1"/>
</dbReference>
<evidence type="ECO:0000259" key="15">
    <source>
        <dbReference type="PROSITE" id="PS50862"/>
    </source>
</evidence>
<evidence type="ECO:0000256" key="13">
    <source>
        <dbReference type="ARBA" id="ARBA00049515"/>
    </source>
</evidence>
<evidence type="ECO:0000256" key="7">
    <source>
        <dbReference type="ARBA" id="ARBA00022741"/>
    </source>
</evidence>
<dbReference type="Gene3D" id="3.30.54.20">
    <property type="match status" value="1"/>
</dbReference>
<dbReference type="FunFam" id="3.30.930.10:FF:000019">
    <property type="entry name" value="Threonine--tRNA ligase"/>
    <property type="match status" value="1"/>
</dbReference>
<dbReference type="PRINTS" id="PR01047">
    <property type="entry name" value="TRNASYNTHTHR"/>
</dbReference>
<keyword evidence="12 14" id="KW-0030">Aminoacyl-tRNA synthetase</keyword>
<dbReference type="Pfam" id="PF03129">
    <property type="entry name" value="HGTP_anticodon"/>
    <property type="match status" value="1"/>
</dbReference>
<dbReference type="SUPFAM" id="SSF55186">
    <property type="entry name" value="ThrRS/AlaRS common domain"/>
    <property type="match status" value="1"/>
</dbReference>
<feature type="binding site" evidence="14">
    <location>
        <position position="350"/>
    </location>
    <ligand>
        <name>Zn(2+)</name>
        <dbReference type="ChEBI" id="CHEBI:29105"/>
        <note>catalytic</note>
    </ligand>
</feature>
<dbReference type="CDD" id="cd00771">
    <property type="entry name" value="ThrRS_core"/>
    <property type="match status" value="1"/>
</dbReference>
<evidence type="ECO:0000313" key="18">
    <source>
        <dbReference type="Proteomes" id="UP000250028"/>
    </source>
</evidence>
<dbReference type="Gene3D" id="3.40.50.800">
    <property type="entry name" value="Anticodon-binding domain"/>
    <property type="match status" value="1"/>
</dbReference>
<comment type="similarity">
    <text evidence="2 14">Belongs to the class-II aminoacyl-tRNA synthetase family.</text>
</comment>
<reference evidence="18" key="1">
    <citation type="submission" date="2016-10" db="EMBL/GenBank/DDBJ databases">
        <authorList>
            <person name="Varghese N."/>
            <person name="Submissions S."/>
        </authorList>
    </citation>
    <scope>NUCLEOTIDE SEQUENCE [LARGE SCALE GENOMIC DNA]</scope>
    <source>
        <strain evidence="18">DSM 22951</strain>
    </source>
</reference>
<dbReference type="GO" id="GO:0000049">
    <property type="term" value="F:tRNA binding"/>
    <property type="evidence" value="ECO:0007669"/>
    <property type="project" value="UniProtKB-KW"/>
</dbReference>
<dbReference type="GO" id="GO:0046872">
    <property type="term" value="F:metal ion binding"/>
    <property type="evidence" value="ECO:0007669"/>
    <property type="project" value="UniProtKB-KW"/>
</dbReference>
<evidence type="ECO:0000313" key="17">
    <source>
        <dbReference type="EMBL" id="SSA33776.1"/>
    </source>
</evidence>
<keyword evidence="10 14" id="KW-0694">RNA-binding</keyword>
<dbReference type="InterPro" id="IPR004095">
    <property type="entry name" value="TGS"/>
</dbReference>
<keyword evidence="9 14" id="KW-0067">ATP-binding</keyword>
<evidence type="ECO:0000256" key="6">
    <source>
        <dbReference type="ARBA" id="ARBA00022723"/>
    </source>
</evidence>
<feature type="binding site" evidence="14">
    <location>
        <position position="533"/>
    </location>
    <ligand>
        <name>Zn(2+)</name>
        <dbReference type="ChEBI" id="CHEBI:29105"/>
        <note>catalytic</note>
    </ligand>
</feature>
<sequence>MSAQVPAPIAGSERAALQGTTGTELFGDDKAIVAMRVNGQLQDLFRELPADAKVEPVRIDEPDGLNILRHSAAHVLAQAVQQINPDAKLGIGPPITDGFYYDFDVATPFVPEDLKALEKAMQKIINEGQTFSRRVVSDEEARAELADEPYKLELIGLKGNAGEAAEGADAEVGGGELTIYDNLRRDGSRAWGDLCRGPHLPSTKLIGNAFKLTRSAAAYWRGSEKNPQLQRVYGTAWPSKDELKAYLDRLAEAEKRDHRKLGAELDLFSFPDELGSGLPVFHPKGGVIKREMEDFVRRRHIEEGFSYVGSPHITKEGLFHTSGHLPYYADTMFPPMELEGAKYYLKAMNCPMHNLIYRSRGRSYRELPIRYFEFGSVYRYEKSGVVHGLTRVRGLTQDDSHSYCTPEQAPAEVKHLLDFVLSVLRDFGLDDFYLELSTRDTEGDKKDKFIGSDEEWEIATKVLEDVAKESGLELVPDPGGAAFYGPKISVQARDAIGRSWQMSTIQYDFNQPRGFELEYQAADGSRQRPVMIHSAKFGSLERFFGVLVEHYAGAFPPWLSPVQVLGVPVAEEFADYLGGVLDTLAAQGVRVELDDSDDRFPKKIRNASKSKVPFVLIAGEEDRSAGAVSFRYRDGSQKNAVPLADAVAEITSAIERRAQV</sequence>
<dbReference type="InterPro" id="IPR002314">
    <property type="entry name" value="aa-tRNA-synt_IIb"/>
</dbReference>
<dbReference type="EMBL" id="UESZ01000001">
    <property type="protein sequence ID" value="SSA33776.1"/>
    <property type="molecule type" value="Genomic_DNA"/>
</dbReference>
<keyword evidence="7 14" id="KW-0547">Nucleotide-binding</keyword>
<dbReference type="GO" id="GO:0006435">
    <property type="term" value="P:threonyl-tRNA aminoacylation"/>
    <property type="evidence" value="ECO:0007669"/>
    <property type="project" value="UniProtKB-UniRule"/>
</dbReference>
<dbReference type="FunFam" id="3.30.54.20:FF:000003">
    <property type="entry name" value="Threonine--tRNA ligase"/>
    <property type="match status" value="1"/>
</dbReference>
<keyword evidence="8 14" id="KW-0862">Zinc</keyword>
<keyword evidence="5 14" id="KW-0436">Ligase</keyword>
<evidence type="ECO:0000259" key="16">
    <source>
        <dbReference type="PROSITE" id="PS51880"/>
    </source>
</evidence>
<comment type="cofactor">
    <cofactor evidence="14">
        <name>Zn(2+)</name>
        <dbReference type="ChEBI" id="CHEBI:29105"/>
    </cofactor>
    <text evidence="14">Binds 1 zinc ion per subunit.</text>
</comment>
<evidence type="ECO:0000256" key="9">
    <source>
        <dbReference type="ARBA" id="ARBA00022840"/>
    </source>
</evidence>
<comment type="catalytic activity">
    <reaction evidence="13 14">
        <text>tRNA(Thr) + L-threonine + ATP = L-threonyl-tRNA(Thr) + AMP + diphosphate + H(+)</text>
        <dbReference type="Rhea" id="RHEA:24624"/>
        <dbReference type="Rhea" id="RHEA-COMP:9670"/>
        <dbReference type="Rhea" id="RHEA-COMP:9704"/>
        <dbReference type="ChEBI" id="CHEBI:15378"/>
        <dbReference type="ChEBI" id="CHEBI:30616"/>
        <dbReference type="ChEBI" id="CHEBI:33019"/>
        <dbReference type="ChEBI" id="CHEBI:57926"/>
        <dbReference type="ChEBI" id="CHEBI:78442"/>
        <dbReference type="ChEBI" id="CHEBI:78534"/>
        <dbReference type="ChEBI" id="CHEBI:456215"/>
        <dbReference type="EC" id="6.1.1.3"/>
    </reaction>
</comment>
<evidence type="ECO:0000256" key="3">
    <source>
        <dbReference type="ARBA" id="ARBA00022490"/>
    </source>
</evidence>
<feature type="domain" description="Aminoacyl-transfer RNA synthetases class-II family profile" evidence="15">
    <location>
        <begin position="288"/>
        <end position="556"/>
    </location>
</feature>
<proteinExistence type="inferred from homology"/>
<feature type="binding site" evidence="14">
    <location>
        <position position="401"/>
    </location>
    <ligand>
        <name>Zn(2+)</name>
        <dbReference type="ChEBI" id="CHEBI:29105"/>
        <note>catalytic</note>
    </ligand>
</feature>
<dbReference type="InterPro" id="IPR018163">
    <property type="entry name" value="Thr/Ala-tRNA-synth_IIc_edit"/>
</dbReference>
<keyword evidence="4 14" id="KW-0820">tRNA-binding</keyword>
<dbReference type="SMART" id="SM00863">
    <property type="entry name" value="tRNA_SAD"/>
    <property type="match status" value="1"/>
</dbReference>
<evidence type="ECO:0000256" key="5">
    <source>
        <dbReference type="ARBA" id="ARBA00022598"/>
    </source>
</evidence>
<keyword evidence="6 14" id="KW-0479">Metal-binding</keyword>
<dbReference type="NCBIfam" id="TIGR00418">
    <property type="entry name" value="thrS"/>
    <property type="match status" value="1"/>
</dbReference>
<dbReference type="InterPro" id="IPR004154">
    <property type="entry name" value="Anticodon-bd"/>
</dbReference>
<dbReference type="SUPFAM" id="SSF52954">
    <property type="entry name" value="Class II aaRS ABD-related"/>
    <property type="match status" value="1"/>
</dbReference>